<evidence type="ECO:0000313" key="3">
    <source>
        <dbReference type="Proteomes" id="UP000232883"/>
    </source>
</evidence>
<dbReference type="SUPFAM" id="SSF56176">
    <property type="entry name" value="FAD-binding/transporter-associated domain-like"/>
    <property type="match status" value="1"/>
</dbReference>
<dbReference type="Proteomes" id="UP000232883">
    <property type="component" value="Chromosome"/>
</dbReference>
<sequence>MRIHPTNQRKWKPRHETFEQGIENLYDLVNDETDSIVDDYNSTTVGIQKIIAEAVQKKRHLRAIGGEWSFTKISATDGILLNTKLLNLTIKITPSSVQASYPKTADDLFFCQCGVSVQEISDRLRKRKRSLMTSGASNGQTIAGALSTGTHGSAFDVGSISNFVVGLHIIVSPTRHVWLEKKSYPVASTSFVRKINAELVQDDELFNAALVSFGSFGFIHGVMIETVPLFLYECYRERMLIDDALLTLMTTLDFTDSALPCGNERPYHFQALLNLYDMDNGAYMTSMYKRPYTDKYTPPEITLGAIGPGDDAPSFIGKLTEGLPSLVPAIVNALTNSTYKPFSKVMGTHGEIFSNTDIHGKVLSTAIGVDVSNVLRVKDIILDLNETNGPFTGVVAFRYVKGTDAVLGFTRFPTTCVIELDGIFSNRTITFCEALWDTLETESIPFTFHWGKILKLTKDRLRMMYSDTNVDRWIAARNKLMQDADCMRVFTNDMMTELGLNTVLT</sequence>
<accession>A0A2K8Z790</accession>
<dbReference type="GO" id="GO:0071949">
    <property type="term" value="F:FAD binding"/>
    <property type="evidence" value="ECO:0007669"/>
    <property type="project" value="InterPro"/>
</dbReference>
<dbReference type="Gene3D" id="3.30.465.10">
    <property type="match status" value="1"/>
</dbReference>
<dbReference type="PANTHER" id="PTHR43762:SF1">
    <property type="entry name" value="D-ARABINONO-1,4-LACTONE OXIDASE"/>
    <property type="match status" value="1"/>
</dbReference>
<reference evidence="2 3" key="1">
    <citation type="submission" date="2017-11" db="EMBL/GenBank/DDBJ databases">
        <title>Taxonomic description and genome sequences of Spirosoma HA7 sp. nov., isolated from pollen microhabitat of Corylus avellana.</title>
        <authorList>
            <person name="Ambika Manirajan B."/>
            <person name="Suarez C."/>
            <person name="Ratering S."/>
            <person name="Geissler-Plaum R."/>
            <person name="Cardinale M."/>
            <person name="Sylvia S."/>
        </authorList>
    </citation>
    <scope>NUCLEOTIDE SEQUENCE [LARGE SCALE GENOMIC DNA]</scope>
    <source>
        <strain evidence="2 3">HA7</strain>
    </source>
</reference>
<dbReference type="EMBL" id="CP025096">
    <property type="protein sequence ID" value="AUD05756.1"/>
    <property type="molecule type" value="Genomic_DNA"/>
</dbReference>
<dbReference type="KEGG" id="spir:CWM47_30270"/>
<name>A0A2K8Z790_9BACT</name>
<keyword evidence="3" id="KW-1185">Reference proteome</keyword>
<dbReference type="InterPro" id="IPR010031">
    <property type="entry name" value="FAD_lactone_oxidase-like"/>
</dbReference>
<dbReference type="PANTHER" id="PTHR43762">
    <property type="entry name" value="L-GULONOLACTONE OXIDASE"/>
    <property type="match status" value="1"/>
</dbReference>
<dbReference type="Pfam" id="PF01565">
    <property type="entry name" value="FAD_binding_4"/>
    <property type="match status" value="1"/>
</dbReference>
<dbReference type="InterPro" id="IPR016169">
    <property type="entry name" value="FAD-bd_PCMH_sub2"/>
</dbReference>
<dbReference type="RefSeq" id="WP_100992309.1">
    <property type="nucleotide sequence ID" value="NZ_CP025096.1"/>
</dbReference>
<evidence type="ECO:0000313" key="2">
    <source>
        <dbReference type="EMBL" id="AUD05756.1"/>
    </source>
</evidence>
<dbReference type="InterPro" id="IPR016166">
    <property type="entry name" value="FAD-bd_PCMH"/>
</dbReference>
<gene>
    <name evidence="2" type="ORF">CWM47_30270</name>
</gene>
<dbReference type="GO" id="GO:0016899">
    <property type="term" value="F:oxidoreductase activity, acting on the CH-OH group of donors, oxygen as acceptor"/>
    <property type="evidence" value="ECO:0007669"/>
    <property type="project" value="InterPro"/>
</dbReference>
<evidence type="ECO:0000259" key="1">
    <source>
        <dbReference type="PROSITE" id="PS51387"/>
    </source>
</evidence>
<protein>
    <submittedName>
        <fullName evidence="2">FAD-binding protein</fullName>
    </submittedName>
</protein>
<organism evidence="2 3">
    <name type="scientific">Spirosoma pollinicola</name>
    <dbReference type="NCBI Taxonomy" id="2057025"/>
    <lineage>
        <taxon>Bacteria</taxon>
        <taxon>Pseudomonadati</taxon>
        <taxon>Bacteroidota</taxon>
        <taxon>Cytophagia</taxon>
        <taxon>Cytophagales</taxon>
        <taxon>Cytophagaceae</taxon>
        <taxon>Spirosoma</taxon>
    </lineage>
</organism>
<feature type="domain" description="FAD-binding PCMH-type" evidence="1">
    <location>
        <begin position="29"/>
        <end position="229"/>
    </location>
</feature>
<dbReference type="PROSITE" id="PS51387">
    <property type="entry name" value="FAD_PCMH"/>
    <property type="match status" value="1"/>
</dbReference>
<dbReference type="InterPro" id="IPR036318">
    <property type="entry name" value="FAD-bd_PCMH-like_sf"/>
</dbReference>
<dbReference type="InterPro" id="IPR006094">
    <property type="entry name" value="Oxid_FAD_bind_N"/>
</dbReference>
<dbReference type="OrthoDB" id="9800184at2"/>
<proteinExistence type="predicted"/>
<dbReference type="AlphaFoldDB" id="A0A2K8Z790"/>